<dbReference type="AlphaFoldDB" id="X1JR51"/>
<feature type="transmembrane region" description="Helical" evidence="1">
    <location>
        <begin position="12"/>
        <end position="34"/>
    </location>
</feature>
<protein>
    <submittedName>
        <fullName evidence="2">Uncharacterized protein</fullName>
    </submittedName>
</protein>
<evidence type="ECO:0000256" key="1">
    <source>
        <dbReference type="SAM" id="Phobius"/>
    </source>
</evidence>
<sequence length="50" mass="5465">GARLRERLWRAVKLASVGLALFLGVASVVLEIFAPQLIAVFNDDPDAERT</sequence>
<feature type="non-terminal residue" evidence="2">
    <location>
        <position position="1"/>
    </location>
</feature>
<organism evidence="2">
    <name type="scientific">marine sediment metagenome</name>
    <dbReference type="NCBI Taxonomy" id="412755"/>
    <lineage>
        <taxon>unclassified sequences</taxon>
        <taxon>metagenomes</taxon>
        <taxon>ecological metagenomes</taxon>
    </lineage>
</organism>
<reference evidence="2" key="1">
    <citation type="journal article" date="2014" name="Front. Microbiol.">
        <title>High frequency of phylogenetically diverse reductive dehalogenase-homologous genes in deep subseafloor sedimentary metagenomes.</title>
        <authorList>
            <person name="Kawai M."/>
            <person name="Futagami T."/>
            <person name="Toyoda A."/>
            <person name="Takaki Y."/>
            <person name="Nishi S."/>
            <person name="Hori S."/>
            <person name="Arai W."/>
            <person name="Tsubouchi T."/>
            <person name="Morono Y."/>
            <person name="Uchiyama I."/>
            <person name="Ito T."/>
            <person name="Fujiyama A."/>
            <person name="Inagaki F."/>
            <person name="Takami H."/>
        </authorList>
    </citation>
    <scope>NUCLEOTIDE SEQUENCE</scope>
    <source>
        <strain evidence="2">Expedition CK06-06</strain>
    </source>
</reference>
<keyword evidence="1" id="KW-0812">Transmembrane</keyword>
<dbReference type="EMBL" id="BARU01045856">
    <property type="protein sequence ID" value="GAH97216.1"/>
    <property type="molecule type" value="Genomic_DNA"/>
</dbReference>
<evidence type="ECO:0000313" key="2">
    <source>
        <dbReference type="EMBL" id="GAH97216.1"/>
    </source>
</evidence>
<accession>X1JR51</accession>
<proteinExistence type="predicted"/>
<comment type="caution">
    <text evidence="2">The sequence shown here is derived from an EMBL/GenBank/DDBJ whole genome shotgun (WGS) entry which is preliminary data.</text>
</comment>
<keyword evidence="1" id="KW-0472">Membrane</keyword>
<name>X1JR51_9ZZZZ</name>
<keyword evidence="1" id="KW-1133">Transmembrane helix</keyword>
<gene>
    <name evidence="2" type="ORF">S03H2_69410</name>
</gene>